<dbReference type="PANTHER" id="PTHR33969">
    <property type="entry name" value="SEGREGATION AND CONDENSATION PROTEIN A"/>
    <property type="match status" value="1"/>
</dbReference>
<dbReference type="EMBL" id="MFGJ01000007">
    <property type="protein sequence ID" value="OGF31903.1"/>
    <property type="molecule type" value="Genomic_DNA"/>
</dbReference>
<name>A0A1F5SZM3_9BACT</name>
<proteinExistence type="predicted"/>
<dbReference type="InterPro" id="IPR003768">
    <property type="entry name" value="ScpA"/>
</dbReference>
<evidence type="ECO:0000256" key="1">
    <source>
        <dbReference type="ARBA" id="ARBA00044777"/>
    </source>
</evidence>
<organism evidence="2 3">
    <name type="scientific">Candidatus Falkowbacteria bacterium RIFOXYC2_FULL_36_12</name>
    <dbReference type="NCBI Taxonomy" id="1798002"/>
    <lineage>
        <taxon>Bacteria</taxon>
        <taxon>Candidatus Falkowiibacteriota</taxon>
    </lineage>
</organism>
<dbReference type="Gene3D" id="6.10.250.2410">
    <property type="match status" value="1"/>
</dbReference>
<sequence>MFKIKTEKFSGPLDLLLQLIDQQQLDITEISIAQVTDSYISHLEQLQDKDPEELSDFLVMAARLLVMKSKAILPIFEEEEIFDDLEAQLKIYKEFLDASRKIAEMIKLEKFLYSRIKPAIDLSVEFSPSDNITAENLKQSFMYLLKKLDPLVKIPQKLFDKTISLQQKILHLQAFISHAEKSSLKELLKDAKSKSDIIVSFLAMLELVKQKQLIVRQSKLFDDIIFEKNK</sequence>
<evidence type="ECO:0000313" key="3">
    <source>
        <dbReference type="Proteomes" id="UP000179001"/>
    </source>
</evidence>
<dbReference type="STRING" id="1798002.A2478_05490"/>
<protein>
    <recommendedName>
        <fullName evidence="1">Segregation and condensation protein A</fullName>
    </recommendedName>
</protein>
<evidence type="ECO:0000313" key="2">
    <source>
        <dbReference type="EMBL" id="OGF31903.1"/>
    </source>
</evidence>
<comment type="caution">
    <text evidence="2">The sequence shown here is derived from an EMBL/GenBank/DDBJ whole genome shotgun (WGS) entry which is preliminary data.</text>
</comment>
<dbReference type="Pfam" id="PF02616">
    <property type="entry name" value="SMC_ScpA"/>
    <property type="match status" value="1"/>
</dbReference>
<dbReference type="AlphaFoldDB" id="A0A1F5SZM3"/>
<dbReference type="Proteomes" id="UP000179001">
    <property type="component" value="Unassembled WGS sequence"/>
</dbReference>
<dbReference type="PANTHER" id="PTHR33969:SF2">
    <property type="entry name" value="SEGREGATION AND CONDENSATION PROTEIN A"/>
    <property type="match status" value="1"/>
</dbReference>
<reference evidence="2 3" key="1">
    <citation type="journal article" date="2016" name="Nat. Commun.">
        <title>Thousands of microbial genomes shed light on interconnected biogeochemical processes in an aquifer system.</title>
        <authorList>
            <person name="Anantharaman K."/>
            <person name="Brown C.T."/>
            <person name="Hug L.A."/>
            <person name="Sharon I."/>
            <person name="Castelle C.J."/>
            <person name="Probst A.J."/>
            <person name="Thomas B.C."/>
            <person name="Singh A."/>
            <person name="Wilkins M.J."/>
            <person name="Karaoz U."/>
            <person name="Brodie E.L."/>
            <person name="Williams K.H."/>
            <person name="Hubbard S.S."/>
            <person name="Banfield J.F."/>
        </authorList>
    </citation>
    <scope>NUCLEOTIDE SEQUENCE [LARGE SCALE GENOMIC DNA]</scope>
</reference>
<gene>
    <name evidence="2" type="ORF">A2478_05490</name>
</gene>
<accession>A0A1F5SZM3</accession>